<dbReference type="GO" id="GO:0009252">
    <property type="term" value="P:peptidoglycan biosynthetic process"/>
    <property type="evidence" value="ECO:0007669"/>
    <property type="project" value="UniProtKB-UniRule"/>
</dbReference>
<dbReference type="InterPro" id="IPR050515">
    <property type="entry name" value="Beta-lactam/transpept"/>
</dbReference>
<evidence type="ECO:0000256" key="10">
    <source>
        <dbReference type="ARBA" id="ARBA00022984"/>
    </source>
</evidence>
<evidence type="ECO:0000256" key="11">
    <source>
        <dbReference type="ARBA" id="ARBA00022989"/>
    </source>
</evidence>
<evidence type="ECO:0000259" key="18">
    <source>
        <dbReference type="Pfam" id="PF00905"/>
    </source>
</evidence>
<keyword evidence="3 16" id="KW-0997">Cell inner membrane</keyword>
<keyword evidence="12 16" id="KW-0472">Membrane</keyword>
<comment type="catalytic activity">
    <reaction evidence="16">
        <text>Preferential cleavage: (Ac)2-L-Lys-D-Ala-|-D-Ala. Also transpeptidation of peptidyl-alanyl moieties that are N-acyl substituents of D-alanine.</text>
        <dbReference type="EC" id="3.4.16.4"/>
    </reaction>
</comment>
<reference evidence="20 21" key="1">
    <citation type="submission" date="2018-06" db="EMBL/GenBank/DDBJ databases">
        <authorList>
            <consortium name="Pathogen Informatics"/>
            <person name="Doyle S."/>
        </authorList>
    </citation>
    <scope>NUCLEOTIDE SEQUENCE [LARGE SCALE GENOMIC DNA]</scope>
    <source>
        <strain evidence="20 21">NCTC11997</strain>
    </source>
</reference>
<dbReference type="STRING" id="1122619.GCA_000373745_02137"/>
<dbReference type="GO" id="GO:0008955">
    <property type="term" value="F:peptidoglycan glycosyltransferase activity"/>
    <property type="evidence" value="ECO:0007669"/>
    <property type="project" value="InterPro"/>
</dbReference>
<dbReference type="PANTHER" id="PTHR30627">
    <property type="entry name" value="PEPTIDOGLYCAN D,D-TRANSPEPTIDASE"/>
    <property type="match status" value="1"/>
</dbReference>
<evidence type="ECO:0000256" key="6">
    <source>
        <dbReference type="ARBA" id="ARBA00022670"/>
    </source>
</evidence>
<evidence type="ECO:0000256" key="3">
    <source>
        <dbReference type="ARBA" id="ARBA00022519"/>
    </source>
</evidence>
<dbReference type="EC" id="3.4.16.4" evidence="16"/>
<keyword evidence="9 16" id="KW-0133">Cell shape</keyword>
<dbReference type="AlphaFoldDB" id="A0A378XG70"/>
<keyword evidence="14 16" id="KW-0131">Cell cycle</keyword>
<dbReference type="Pfam" id="PF03717">
    <property type="entry name" value="PBP_dimer"/>
    <property type="match status" value="1"/>
</dbReference>
<dbReference type="EMBL" id="UGSB01000001">
    <property type="protein sequence ID" value="SUA56461.1"/>
    <property type="molecule type" value="Genomic_DNA"/>
</dbReference>
<dbReference type="InterPro" id="IPR036138">
    <property type="entry name" value="PBP_dimer_sf"/>
</dbReference>
<comment type="similarity">
    <text evidence="16">Belongs to the transpeptidase family. FtsI subfamily.</text>
</comment>
<evidence type="ECO:0000256" key="5">
    <source>
        <dbReference type="ARBA" id="ARBA00022645"/>
    </source>
</evidence>
<evidence type="ECO:0000256" key="1">
    <source>
        <dbReference type="ARBA" id="ARBA00004370"/>
    </source>
</evidence>
<evidence type="ECO:0000256" key="16">
    <source>
        <dbReference type="HAMAP-Rule" id="MF_02080"/>
    </source>
</evidence>
<keyword evidence="5 16" id="KW-0121">Carboxypeptidase</keyword>
<sequence length="617" mass="68758">MQQVRTGKKMRFKQVLKHIQRSKSRNKRGYQAQPRFFNEPVLENKFPKWRSLLVLGLFVFGFALVVTKSFYHQVYNNDFLRTEGDKRFEVNQTLPANRGRIEDRNGVFLATSVPVRAVWIIPEELKKASPEEFEFLSQSVDLSVASIKERMENHMGKTFVYLKRQVAMDKADALKEQKLPGVYFLPEVKRSYPQGPITAHIVGFTNIENNGIEGIEKHYEERLSGIEGSRTVLRDRLGRVIQDVYTQQPAQDGENVRLTIDSQIQYLSYQALEKAVEHHAADSGGAVVIDIQTGEILSMVSYPSYDPNDRSARKGGLLRNRAVTDVFEPGSIIKPFVAALALDSKAISLNTMFATGNGSYRYQGHTITDVSRRNGTLNVAGIIRRSSNIGMTMIAERLRAEQMWTVFKALGFGTAPEIGFPGIATGTLRPWERWRLIEKATMSYGYGVSTSLLQIAHAYTSLARDGDMINLSLIKDNQPKKTLQIFSKETARNVRHMLEETAGPNGSKIQAMVEGYRIGGKSGTARKIVNGKYSRSDYRGSFVALAPVSNPRIVVAVTVDNPRKAGYFGTLIAGPATGEIISGTLKYMSVPPDINTGPTLEAKNMKTQGDATRSSRG</sequence>
<dbReference type="InterPro" id="IPR037532">
    <property type="entry name" value="FtsI_transpept"/>
</dbReference>
<dbReference type="SUPFAM" id="SSF56519">
    <property type="entry name" value="Penicillin binding protein dimerisation domain"/>
    <property type="match status" value="1"/>
</dbReference>
<dbReference type="InterPro" id="IPR001460">
    <property type="entry name" value="PCN-bd_Tpept"/>
</dbReference>
<dbReference type="Proteomes" id="UP000254603">
    <property type="component" value="Unassembled WGS sequence"/>
</dbReference>
<feature type="domain" description="Penicillin-binding protein dimerisation" evidence="19">
    <location>
        <begin position="94"/>
        <end position="243"/>
    </location>
</feature>
<dbReference type="Pfam" id="PF00905">
    <property type="entry name" value="Transpeptidase"/>
    <property type="match status" value="1"/>
</dbReference>
<feature type="region of interest" description="Disordered" evidence="17">
    <location>
        <begin position="596"/>
        <end position="617"/>
    </location>
</feature>
<dbReference type="GO" id="GO:0000917">
    <property type="term" value="P:division septum assembly"/>
    <property type="evidence" value="ECO:0007669"/>
    <property type="project" value="UniProtKB-KW"/>
</dbReference>
<feature type="active site" description="Acyl-ester intermediate" evidence="16">
    <location>
        <position position="331"/>
    </location>
</feature>
<evidence type="ECO:0000313" key="20">
    <source>
        <dbReference type="EMBL" id="SUA56461.1"/>
    </source>
</evidence>
<comment type="subcellular location">
    <subcellularLocation>
        <location evidence="16">Cell inner membrane</location>
        <topology evidence="16">Single-pass membrane protein</topology>
    </subcellularLocation>
    <subcellularLocation>
        <location evidence="1">Membrane</location>
    </subcellularLocation>
</comment>
<keyword evidence="8 16" id="KW-0378">Hydrolase</keyword>
<dbReference type="HAMAP" id="MF_02080">
    <property type="entry name" value="FtsI_transpept"/>
    <property type="match status" value="1"/>
</dbReference>
<dbReference type="GO" id="GO:0043093">
    <property type="term" value="P:FtsZ-dependent cytokinesis"/>
    <property type="evidence" value="ECO:0007669"/>
    <property type="project" value="UniProtKB-UniRule"/>
</dbReference>
<evidence type="ECO:0000256" key="8">
    <source>
        <dbReference type="ARBA" id="ARBA00022801"/>
    </source>
</evidence>
<keyword evidence="10 16" id="KW-0573">Peptidoglycan synthesis</keyword>
<dbReference type="Gene3D" id="3.90.1310.10">
    <property type="entry name" value="Penicillin-binding protein 2a (Domain 2)"/>
    <property type="match status" value="1"/>
</dbReference>
<organism evidence="20 21">
    <name type="scientific">Oligella ureolytica</name>
    <dbReference type="NCBI Taxonomy" id="90244"/>
    <lineage>
        <taxon>Bacteria</taxon>
        <taxon>Pseudomonadati</taxon>
        <taxon>Pseudomonadota</taxon>
        <taxon>Betaproteobacteria</taxon>
        <taxon>Burkholderiales</taxon>
        <taxon>Alcaligenaceae</taxon>
        <taxon>Oligella</taxon>
    </lineage>
</organism>
<evidence type="ECO:0000256" key="17">
    <source>
        <dbReference type="SAM" id="MobiDB-lite"/>
    </source>
</evidence>
<evidence type="ECO:0000256" key="14">
    <source>
        <dbReference type="ARBA" id="ARBA00023306"/>
    </source>
</evidence>
<feature type="domain" description="Penicillin-binding protein transpeptidase" evidence="18">
    <location>
        <begin position="284"/>
        <end position="581"/>
    </location>
</feature>
<dbReference type="InterPro" id="IPR005311">
    <property type="entry name" value="PBP_dimer"/>
</dbReference>
<dbReference type="GO" id="GO:0009002">
    <property type="term" value="F:serine-type D-Ala-D-Ala carboxypeptidase activity"/>
    <property type="evidence" value="ECO:0007669"/>
    <property type="project" value="UniProtKB-UniRule"/>
</dbReference>
<comment type="function">
    <text evidence="16">Catalyzes cross-linking of the peptidoglycan cell wall at the division septum.</text>
</comment>
<dbReference type="PANTHER" id="PTHR30627:SF1">
    <property type="entry name" value="PEPTIDOGLYCAN D,D-TRANSPEPTIDASE FTSI"/>
    <property type="match status" value="1"/>
</dbReference>
<accession>A0A378XG70</accession>
<dbReference type="Gene3D" id="3.40.710.10">
    <property type="entry name" value="DD-peptidase/beta-lactamase superfamily"/>
    <property type="match status" value="1"/>
</dbReference>
<dbReference type="GO" id="GO:0008360">
    <property type="term" value="P:regulation of cell shape"/>
    <property type="evidence" value="ECO:0007669"/>
    <property type="project" value="UniProtKB-KW"/>
</dbReference>
<dbReference type="UniPathway" id="UPA00219"/>
<name>A0A378XG70_9BURK</name>
<dbReference type="GO" id="GO:0008658">
    <property type="term" value="F:penicillin binding"/>
    <property type="evidence" value="ECO:0007669"/>
    <property type="project" value="InterPro"/>
</dbReference>
<gene>
    <name evidence="20" type="primary">penA_2</name>
    <name evidence="16" type="synonym">ftsI</name>
    <name evidence="20" type="ORF">NCTC11997_02095</name>
</gene>
<evidence type="ECO:0000259" key="19">
    <source>
        <dbReference type="Pfam" id="PF03717"/>
    </source>
</evidence>
<feature type="compositionally biased region" description="Polar residues" evidence="17">
    <location>
        <begin position="605"/>
        <end position="617"/>
    </location>
</feature>
<evidence type="ECO:0000256" key="13">
    <source>
        <dbReference type="ARBA" id="ARBA00023210"/>
    </source>
</evidence>
<evidence type="ECO:0000256" key="7">
    <source>
        <dbReference type="ARBA" id="ARBA00022692"/>
    </source>
</evidence>
<keyword evidence="15 16" id="KW-0961">Cell wall biogenesis/degradation</keyword>
<keyword evidence="6 16" id="KW-0645">Protease</keyword>
<proteinExistence type="inferred from homology"/>
<dbReference type="GO" id="GO:0006508">
    <property type="term" value="P:proteolysis"/>
    <property type="evidence" value="ECO:0007669"/>
    <property type="project" value="UniProtKB-KW"/>
</dbReference>
<feature type="transmembrane region" description="Helical" evidence="16">
    <location>
        <begin position="52"/>
        <end position="71"/>
    </location>
</feature>
<dbReference type="GO" id="GO:0005886">
    <property type="term" value="C:plasma membrane"/>
    <property type="evidence" value="ECO:0007669"/>
    <property type="project" value="UniProtKB-SubCell"/>
</dbReference>
<keyword evidence="13 16" id="KW-0717">Septation</keyword>
<evidence type="ECO:0000313" key="21">
    <source>
        <dbReference type="Proteomes" id="UP000254603"/>
    </source>
</evidence>
<comment type="pathway">
    <text evidence="16">Cell wall biogenesis; peptidoglycan biosynthesis.</text>
</comment>
<evidence type="ECO:0000256" key="2">
    <source>
        <dbReference type="ARBA" id="ARBA00022475"/>
    </source>
</evidence>
<keyword evidence="4 16" id="KW-0132">Cell division</keyword>
<dbReference type="SUPFAM" id="SSF56601">
    <property type="entry name" value="beta-lactamase/transpeptidase-like"/>
    <property type="match status" value="1"/>
</dbReference>
<evidence type="ECO:0000256" key="4">
    <source>
        <dbReference type="ARBA" id="ARBA00022618"/>
    </source>
</evidence>
<dbReference type="InterPro" id="IPR012338">
    <property type="entry name" value="Beta-lactam/transpept-like"/>
</dbReference>
<evidence type="ECO:0000256" key="12">
    <source>
        <dbReference type="ARBA" id="ARBA00023136"/>
    </source>
</evidence>
<keyword evidence="7 16" id="KW-0812">Transmembrane</keyword>
<dbReference type="GO" id="GO:0071555">
    <property type="term" value="P:cell wall organization"/>
    <property type="evidence" value="ECO:0007669"/>
    <property type="project" value="UniProtKB-KW"/>
</dbReference>
<dbReference type="Gene3D" id="3.30.450.330">
    <property type="match status" value="1"/>
</dbReference>
<evidence type="ECO:0000256" key="15">
    <source>
        <dbReference type="ARBA" id="ARBA00023316"/>
    </source>
</evidence>
<protein>
    <recommendedName>
        <fullName evidence="16">Peptidoglycan D,D-transpeptidase FtsI</fullName>
        <ecNumber evidence="16">3.4.16.4</ecNumber>
    </recommendedName>
    <alternativeName>
        <fullName evidence="16">Penicillin-binding protein 3</fullName>
        <shortName evidence="16">PBP-3</shortName>
    </alternativeName>
</protein>
<keyword evidence="2 16" id="KW-1003">Cell membrane</keyword>
<evidence type="ECO:0000256" key="9">
    <source>
        <dbReference type="ARBA" id="ARBA00022960"/>
    </source>
</evidence>
<keyword evidence="11 16" id="KW-1133">Transmembrane helix</keyword>